<accession>A0ABU9X7R6</accession>
<dbReference type="RefSeq" id="WP_299219385.1">
    <property type="nucleotide sequence ID" value="NZ_JBDGHN010000002.1"/>
</dbReference>
<evidence type="ECO:0000313" key="2">
    <source>
        <dbReference type="Proteomes" id="UP001461960"/>
    </source>
</evidence>
<sequence length="108" mass="12207">MRNYLNLFSTKARLLCLGSALVLAPVTSTFAILPMMSQVFEPSSVNLLSANEEKLSTHYNDVNFKNSNLLTSNQSRAENYATKYLVSDIERIPALYLRERTIIMKSTL</sequence>
<evidence type="ECO:0000313" key="1">
    <source>
        <dbReference type="EMBL" id="MEN2751440.1"/>
    </source>
</evidence>
<reference evidence="1 2" key="1">
    <citation type="submission" date="2024-05" db="EMBL/GenBank/DDBJ databases">
        <authorList>
            <person name="Kim H.-Y."/>
            <person name="Kim E."/>
            <person name="Cai Y."/>
            <person name="Yang S.-M."/>
            <person name="Lee W."/>
        </authorList>
    </citation>
    <scope>NUCLEOTIDE SEQUENCE [LARGE SCALE GENOMIC DNA]</scope>
    <source>
        <strain evidence="1 2">FBL11</strain>
    </source>
</reference>
<keyword evidence="2" id="KW-1185">Reference proteome</keyword>
<protein>
    <submittedName>
        <fullName evidence="1">Uncharacterized protein</fullName>
    </submittedName>
</protein>
<proteinExistence type="predicted"/>
<name>A0ABU9X7R6_9GAMM</name>
<gene>
    <name evidence="1" type="ORF">AAIR29_07315</name>
</gene>
<comment type="caution">
    <text evidence="1">The sequence shown here is derived from an EMBL/GenBank/DDBJ whole genome shotgun (WGS) entry which is preliminary data.</text>
</comment>
<organism evidence="1 2">
    <name type="scientific">Psychrobacter saeujeotis</name>
    <dbReference type="NCBI Taxonomy" id="3143436"/>
    <lineage>
        <taxon>Bacteria</taxon>
        <taxon>Pseudomonadati</taxon>
        <taxon>Pseudomonadota</taxon>
        <taxon>Gammaproteobacteria</taxon>
        <taxon>Moraxellales</taxon>
        <taxon>Moraxellaceae</taxon>
        <taxon>Psychrobacter</taxon>
    </lineage>
</organism>
<dbReference type="EMBL" id="JBDGHN010000002">
    <property type="protein sequence ID" value="MEN2751440.1"/>
    <property type="molecule type" value="Genomic_DNA"/>
</dbReference>
<dbReference type="Proteomes" id="UP001461960">
    <property type="component" value="Unassembled WGS sequence"/>
</dbReference>